<name>A0A1I7W9P3_HETBA</name>
<dbReference type="Proteomes" id="UP000095283">
    <property type="component" value="Unplaced"/>
</dbReference>
<sequence>MSALSMSSVDNIMSCMFCEIITETLEKETTPTGVIQSMFNFFFVLF</sequence>
<evidence type="ECO:0000313" key="1">
    <source>
        <dbReference type="Proteomes" id="UP000095283"/>
    </source>
</evidence>
<keyword evidence="1" id="KW-1185">Reference proteome</keyword>
<organism evidence="1 2">
    <name type="scientific">Heterorhabditis bacteriophora</name>
    <name type="common">Entomopathogenic nematode worm</name>
    <dbReference type="NCBI Taxonomy" id="37862"/>
    <lineage>
        <taxon>Eukaryota</taxon>
        <taxon>Metazoa</taxon>
        <taxon>Ecdysozoa</taxon>
        <taxon>Nematoda</taxon>
        <taxon>Chromadorea</taxon>
        <taxon>Rhabditida</taxon>
        <taxon>Rhabditina</taxon>
        <taxon>Rhabditomorpha</taxon>
        <taxon>Strongyloidea</taxon>
        <taxon>Heterorhabditidae</taxon>
        <taxon>Heterorhabditis</taxon>
    </lineage>
</organism>
<reference evidence="2" key="1">
    <citation type="submission" date="2016-11" db="UniProtKB">
        <authorList>
            <consortium name="WormBaseParasite"/>
        </authorList>
    </citation>
    <scope>IDENTIFICATION</scope>
</reference>
<accession>A0A1I7W9P3</accession>
<dbReference type="WBParaSite" id="Hba_01373">
    <property type="protein sequence ID" value="Hba_01373"/>
    <property type="gene ID" value="Hba_01373"/>
</dbReference>
<proteinExistence type="predicted"/>
<protein>
    <submittedName>
        <fullName evidence="2">Saposin B-type domain-containing protein</fullName>
    </submittedName>
</protein>
<evidence type="ECO:0000313" key="2">
    <source>
        <dbReference type="WBParaSite" id="Hba_01373"/>
    </source>
</evidence>
<dbReference type="AlphaFoldDB" id="A0A1I7W9P3"/>